<protein>
    <submittedName>
        <fullName evidence="8">No apical meristem (NAM) protein</fullName>
    </submittedName>
</protein>
<feature type="compositionally biased region" description="Polar residues" evidence="6">
    <location>
        <begin position="82"/>
        <end position="92"/>
    </location>
</feature>
<dbReference type="SUPFAM" id="SSF101941">
    <property type="entry name" value="NAC domain"/>
    <property type="match status" value="1"/>
</dbReference>
<comment type="subcellular location">
    <subcellularLocation>
        <location evidence="1">Nucleus</location>
    </subcellularLocation>
</comment>
<reference evidence="9" key="1">
    <citation type="submission" date="2013-09" db="EMBL/GenBank/DDBJ databases">
        <title>Corchorus olitorius genome sequencing.</title>
        <authorList>
            <person name="Alam M."/>
            <person name="Haque M.S."/>
            <person name="Islam M.S."/>
            <person name="Emdad E.M."/>
            <person name="Islam M.M."/>
            <person name="Ahmed B."/>
            <person name="Halim A."/>
            <person name="Hossen Q.M.M."/>
            <person name="Hossain M.Z."/>
            <person name="Ahmed R."/>
            <person name="Khan M.M."/>
            <person name="Islam R."/>
            <person name="Rashid M.M."/>
            <person name="Khan S.A."/>
            <person name="Rahman M.S."/>
            <person name="Alam M."/>
            <person name="Yahiya A.S."/>
            <person name="Khan M.S."/>
            <person name="Azam M.S."/>
            <person name="Haque T."/>
            <person name="Lashkar M.Z.H."/>
            <person name="Akhand A.I."/>
            <person name="Morshed G."/>
            <person name="Roy S."/>
            <person name="Uddin K.S."/>
            <person name="Rabeya T."/>
            <person name="Hossain A.S."/>
            <person name="Chowdhury A."/>
            <person name="Snigdha A.R."/>
            <person name="Mortoza M.S."/>
            <person name="Matin S.A."/>
            <person name="Hoque S.M.E."/>
            <person name="Islam M.K."/>
            <person name="Roy D.K."/>
            <person name="Haider R."/>
            <person name="Moosa M.M."/>
            <person name="Elias S.M."/>
            <person name="Hasan A.M."/>
            <person name="Jahan S."/>
            <person name="Shafiuddin M."/>
            <person name="Mahmood N."/>
            <person name="Shommy N.S."/>
        </authorList>
    </citation>
    <scope>NUCLEOTIDE SEQUENCE [LARGE SCALE GENOMIC DNA]</scope>
    <source>
        <strain evidence="9">cv. O-4</strain>
    </source>
</reference>
<dbReference type="GO" id="GO:0005634">
    <property type="term" value="C:nucleus"/>
    <property type="evidence" value="ECO:0007669"/>
    <property type="project" value="UniProtKB-SubCell"/>
</dbReference>
<dbReference type="GO" id="GO:0003677">
    <property type="term" value="F:DNA binding"/>
    <property type="evidence" value="ECO:0007669"/>
    <property type="project" value="UniProtKB-KW"/>
</dbReference>
<dbReference type="Proteomes" id="UP000187203">
    <property type="component" value="Unassembled WGS sequence"/>
</dbReference>
<evidence type="ECO:0000256" key="6">
    <source>
        <dbReference type="SAM" id="MobiDB-lite"/>
    </source>
</evidence>
<evidence type="ECO:0000256" key="2">
    <source>
        <dbReference type="ARBA" id="ARBA00023015"/>
    </source>
</evidence>
<dbReference type="EMBL" id="AWUE01021406">
    <property type="protein sequence ID" value="OMO62360.1"/>
    <property type="molecule type" value="Genomic_DNA"/>
</dbReference>
<keyword evidence="9" id="KW-1185">Reference proteome</keyword>
<dbReference type="PANTHER" id="PTHR31989">
    <property type="entry name" value="NAC DOMAIN-CONTAINING PROTEIN 82-RELATED"/>
    <property type="match status" value="1"/>
</dbReference>
<dbReference type="AlphaFoldDB" id="A0A1R3GWI4"/>
<dbReference type="STRING" id="93759.A0A1R3GWI4"/>
<evidence type="ECO:0000256" key="3">
    <source>
        <dbReference type="ARBA" id="ARBA00023125"/>
    </source>
</evidence>
<dbReference type="InterPro" id="IPR036093">
    <property type="entry name" value="NAC_dom_sf"/>
</dbReference>
<comment type="caution">
    <text evidence="8">The sequence shown here is derived from an EMBL/GenBank/DDBJ whole genome shotgun (WGS) entry which is preliminary data.</text>
</comment>
<accession>A0A1R3GWI4</accession>
<dbReference type="InterPro" id="IPR003441">
    <property type="entry name" value="NAC-dom"/>
</dbReference>
<dbReference type="GO" id="GO:0006355">
    <property type="term" value="P:regulation of DNA-templated transcription"/>
    <property type="evidence" value="ECO:0007669"/>
    <property type="project" value="InterPro"/>
</dbReference>
<keyword evidence="5" id="KW-0539">Nucleus</keyword>
<feature type="domain" description="NAC" evidence="7">
    <location>
        <begin position="4"/>
        <end position="154"/>
    </location>
</feature>
<evidence type="ECO:0000259" key="7">
    <source>
        <dbReference type="PROSITE" id="PS51005"/>
    </source>
</evidence>
<dbReference type="Gene3D" id="2.170.150.80">
    <property type="entry name" value="NAC domain"/>
    <property type="match status" value="1"/>
</dbReference>
<gene>
    <name evidence="8" type="ORF">COLO4_33115</name>
</gene>
<dbReference type="OrthoDB" id="774757at2759"/>
<evidence type="ECO:0000313" key="8">
    <source>
        <dbReference type="EMBL" id="OMO62360.1"/>
    </source>
</evidence>
<keyword evidence="3" id="KW-0238">DNA-binding</keyword>
<keyword evidence="2" id="KW-0805">Transcription regulation</keyword>
<evidence type="ECO:0000256" key="5">
    <source>
        <dbReference type="ARBA" id="ARBA00023242"/>
    </source>
</evidence>
<dbReference type="Pfam" id="PF02365">
    <property type="entry name" value="NAM"/>
    <property type="match status" value="1"/>
</dbReference>
<keyword evidence="4" id="KW-0804">Transcription</keyword>
<dbReference type="PROSITE" id="PS51005">
    <property type="entry name" value="NAC"/>
    <property type="match status" value="1"/>
</dbReference>
<proteinExistence type="predicted"/>
<evidence type="ECO:0000313" key="9">
    <source>
        <dbReference type="Proteomes" id="UP000187203"/>
    </source>
</evidence>
<sequence>MEYSMVGFRFEPSEAMLLGYLYNKVSGNKMEMGNIIQEYDLYGQKEPWEIWDMFGGATHNQKDVYFFTQLKKKSCNGSRINRSVGSGTWNGEDSSKEIKDPRYSPTPLGYKKRYRYQDGNPEQIGRWILHEYRLSDSLIKNNDMNYVLCRLRKNERGNKKFEKEP</sequence>
<evidence type="ECO:0000256" key="4">
    <source>
        <dbReference type="ARBA" id="ARBA00023163"/>
    </source>
</evidence>
<evidence type="ECO:0000256" key="1">
    <source>
        <dbReference type="ARBA" id="ARBA00004123"/>
    </source>
</evidence>
<name>A0A1R3GWI4_9ROSI</name>
<feature type="compositionally biased region" description="Basic and acidic residues" evidence="6">
    <location>
        <begin position="93"/>
        <end position="102"/>
    </location>
</feature>
<organism evidence="8 9">
    <name type="scientific">Corchorus olitorius</name>
    <dbReference type="NCBI Taxonomy" id="93759"/>
    <lineage>
        <taxon>Eukaryota</taxon>
        <taxon>Viridiplantae</taxon>
        <taxon>Streptophyta</taxon>
        <taxon>Embryophyta</taxon>
        <taxon>Tracheophyta</taxon>
        <taxon>Spermatophyta</taxon>
        <taxon>Magnoliopsida</taxon>
        <taxon>eudicotyledons</taxon>
        <taxon>Gunneridae</taxon>
        <taxon>Pentapetalae</taxon>
        <taxon>rosids</taxon>
        <taxon>malvids</taxon>
        <taxon>Malvales</taxon>
        <taxon>Malvaceae</taxon>
        <taxon>Grewioideae</taxon>
        <taxon>Apeibeae</taxon>
        <taxon>Corchorus</taxon>
    </lineage>
</organism>
<feature type="region of interest" description="Disordered" evidence="6">
    <location>
        <begin position="82"/>
        <end position="102"/>
    </location>
</feature>